<gene>
    <name evidence="5" type="ORF">SAMN05421636_107244</name>
</gene>
<dbReference type="GO" id="GO:0008199">
    <property type="term" value="F:ferric iron binding"/>
    <property type="evidence" value="ECO:0007669"/>
    <property type="project" value="InterPro"/>
</dbReference>
<dbReference type="OrthoDB" id="9800887at2"/>
<dbReference type="GO" id="GO:0016702">
    <property type="term" value="F:oxidoreductase activity, acting on single donors with incorporation of molecular oxygen, incorporation of two atoms of oxygen"/>
    <property type="evidence" value="ECO:0007669"/>
    <property type="project" value="InterPro"/>
</dbReference>
<proteinExistence type="inferred from homology"/>
<evidence type="ECO:0000313" key="6">
    <source>
        <dbReference type="Proteomes" id="UP000199109"/>
    </source>
</evidence>
<dbReference type="RefSeq" id="WP_091870720.1">
    <property type="nucleotide sequence ID" value="NZ_FNAO01000007.1"/>
</dbReference>
<keyword evidence="3" id="KW-0560">Oxidoreductase</keyword>
<reference evidence="5 6" key="1">
    <citation type="submission" date="2016-10" db="EMBL/GenBank/DDBJ databases">
        <authorList>
            <person name="de Groot N.N."/>
        </authorList>
    </citation>
    <scope>NUCLEOTIDE SEQUENCE [LARGE SCALE GENOMIC DNA]</scope>
    <source>
        <strain evidence="5 6">DSM 23421</strain>
    </source>
</reference>
<sequence length="298" mass="33130">MKRRDFLNSTALAAVAVSTSGFIRFNGQNFAGDCETTTDILGPFYRPGSPVRNTLLVKGEEGVPIELYGTIRHNDCSSPYKNAKVELWHCDKDGVYDNTSNQFRYRGTTHTDDKGSYSFNSILPVPYDAGGGMIRPAHFHLIITAEGYQPFVTQLYFTGDKNIANDPAAASPTAERRILNVENLNNGSKKVNYDVSMALSLAVEAVALKKLTGSYTSTKEPKDKKEFFIKDNHLWLKNEVFGEMYEYVGHNKFEYPGMPPGSYSSLQFEILATGAVQLTMAEAYGTYVSPTEIFIKES</sequence>
<keyword evidence="6" id="KW-1185">Reference proteome</keyword>
<feature type="domain" description="Intradiol ring-cleavage dioxygenases" evidence="4">
    <location>
        <begin position="41"/>
        <end position="195"/>
    </location>
</feature>
<dbReference type="PANTHER" id="PTHR33711:SF10">
    <property type="entry name" value="INTRADIOL RING-CLEAVAGE DIOXYGENASES DOMAIN-CONTAINING PROTEIN"/>
    <property type="match status" value="1"/>
</dbReference>
<dbReference type="AlphaFoldDB" id="A0A1G7FRS2"/>
<dbReference type="Pfam" id="PF00775">
    <property type="entry name" value="Dioxygenase_C"/>
    <property type="match status" value="1"/>
</dbReference>
<evidence type="ECO:0000256" key="2">
    <source>
        <dbReference type="ARBA" id="ARBA00022964"/>
    </source>
</evidence>
<comment type="similarity">
    <text evidence="1">Belongs to the intradiol ring-cleavage dioxygenase family.</text>
</comment>
<dbReference type="InterPro" id="IPR015889">
    <property type="entry name" value="Intradiol_dOase_core"/>
</dbReference>
<dbReference type="Gene3D" id="2.60.130.10">
    <property type="entry name" value="Aromatic compound dioxygenase"/>
    <property type="match status" value="1"/>
</dbReference>
<dbReference type="Proteomes" id="UP000199109">
    <property type="component" value="Unassembled WGS sequence"/>
</dbReference>
<keyword evidence="2 5" id="KW-0223">Dioxygenase</keyword>
<evidence type="ECO:0000259" key="4">
    <source>
        <dbReference type="Pfam" id="PF00775"/>
    </source>
</evidence>
<dbReference type="STRING" id="641691.SAMN05421636_107244"/>
<organism evidence="5 6">
    <name type="scientific">Pricia antarctica</name>
    <dbReference type="NCBI Taxonomy" id="641691"/>
    <lineage>
        <taxon>Bacteria</taxon>
        <taxon>Pseudomonadati</taxon>
        <taxon>Bacteroidota</taxon>
        <taxon>Flavobacteriia</taxon>
        <taxon>Flavobacteriales</taxon>
        <taxon>Flavobacteriaceae</taxon>
        <taxon>Pricia</taxon>
    </lineage>
</organism>
<dbReference type="InterPro" id="IPR050770">
    <property type="entry name" value="Intradiol_RC_Dioxygenase"/>
</dbReference>
<name>A0A1G7FRS2_9FLAO</name>
<evidence type="ECO:0000256" key="1">
    <source>
        <dbReference type="ARBA" id="ARBA00007825"/>
    </source>
</evidence>
<dbReference type="PANTHER" id="PTHR33711">
    <property type="entry name" value="DIOXYGENASE, PUTATIVE (AFU_ORTHOLOGUE AFUA_2G02910)-RELATED"/>
    <property type="match status" value="1"/>
</dbReference>
<protein>
    <submittedName>
        <fullName evidence="5">Dioxygenase</fullName>
    </submittedName>
</protein>
<evidence type="ECO:0000313" key="5">
    <source>
        <dbReference type="EMBL" id="SDE78469.1"/>
    </source>
</evidence>
<accession>A0A1G7FRS2</accession>
<evidence type="ECO:0000256" key="3">
    <source>
        <dbReference type="ARBA" id="ARBA00023002"/>
    </source>
</evidence>
<dbReference type="SUPFAM" id="SSF49482">
    <property type="entry name" value="Aromatic compound dioxygenase"/>
    <property type="match status" value="1"/>
</dbReference>
<dbReference type="EMBL" id="FNAO01000007">
    <property type="protein sequence ID" value="SDE78469.1"/>
    <property type="molecule type" value="Genomic_DNA"/>
</dbReference>
<dbReference type="InterPro" id="IPR000627">
    <property type="entry name" value="Intradiol_dOase_C"/>
</dbReference>